<sequence>MTPDVHIRHAAPADRDALYHVCLLTGNSGKDGRELYADPEILGHRFAGPYLALEPDFAFVAEDSEGVAGYVLGAPDSAAFEARLERDWWPDLRERYPDPGDVDSDVRPRDPVIAHSFHHPPATDPGLLERYPAHLHIDLLPRLQGKGAGRGLMTTLLDALRAAGIPGVHLGVGAANTNAIGYYEHMGFHTVFESVNGRTMAMDLRTTG</sequence>
<dbReference type="AlphaFoldDB" id="C5BXB9"/>
<dbReference type="Pfam" id="PF00583">
    <property type="entry name" value="Acetyltransf_1"/>
    <property type="match status" value="1"/>
</dbReference>
<dbReference type="PANTHER" id="PTHR13170">
    <property type="entry name" value="O-GLCNACASE"/>
    <property type="match status" value="1"/>
</dbReference>
<evidence type="ECO:0000313" key="3">
    <source>
        <dbReference type="Proteomes" id="UP000007962"/>
    </source>
</evidence>
<dbReference type="SUPFAM" id="SSF55729">
    <property type="entry name" value="Acyl-CoA N-acyltransferases (Nat)"/>
    <property type="match status" value="1"/>
</dbReference>
<dbReference type="GO" id="GO:0016747">
    <property type="term" value="F:acyltransferase activity, transferring groups other than amino-acyl groups"/>
    <property type="evidence" value="ECO:0007669"/>
    <property type="project" value="InterPro"/>
</dbReference>
<accession>C5BXB9</accession>
<dbReference type="EMBL" id="CP001618">
    <property type="protein sequence ID" value="ACQ78794.1"/>
    <property type="molecule type" value="Genomic_DNA"/>
</dbReference>
<dbReference type="HOGENOM" id="CLU_086044_1_0_11"/>
<dbReference type="STRING" id="471853.Bcav_0531"/>
<proteinExistence type="predicted"/>
<dbReference type="PANTHER" id="PTHR13170:SF16">
    <property type="entry name" value="PROTEIN O-GLCNACASE"/>
    <property type="match status" value="1"/>
</dbReference>
<dbReference type="eggNOG" id="COG0456">
    <property type="taxonomic scope" value="Bacteria"/>
</dbReference>
<evidence type="ECO:0000313" key="2">
    <source>
        <dbReference type="EMBL" id="ACQ78794.1"/>
    </source>
</evidence>
<feature type="domain" description="N-acetyltransferase" evidence="1">
    <location>
        <begin position="5"/>
        <end position="205"/>
    </location>
</feature>
<dbReference type="Proteomes" id="UP000007962">
    <property type="component" value="Chromosome"/>
</dbReference>
<dbReference type="CDD" id="cd04301">
    <property type="entry name" value="NAT_SF"/>
    <property type="match status" value="1"/>
</dbReference>
<dbReference type="InterPro" id="IPR000182">
    <property type="entry name" value="GNAT_dom"/>
</dbReference>
<dbReference type="KEGG" id="bcv:Bcav_0531"/>
<dbReference type="PROSITE" id="PS51186">
    <property type="entry name" value="GNAT"/>
    <property type="match status" value="1"/>
</dbReference>
<reference evidence="2 3" key="1">
    <citation type="journal article" date="2009" name="Stand. Genomic Sci.">
        <title>Complete genome sequence of Beutenbergia cavernae type strain (HKI 0122).</title>
        <authorList>
            <person name="Land M."/>
            <person name="Pukall R."/>
            <person name="Abt B."/>
            <person name="Goker M."/>
            <person name="Rohde M."/>
            <person name="Glavina Del Rio T."/>
            <person name="Tice H."/>
            <person name="Copeland A."/>
            <person name="Cheng J.F."/>
            <person name="Lucas S."/>
            <person name="Chen F."/>
            <person name="Nolan M."/>
            <person name="Bruce D."/>
            <person name="Goodwin L."/>
            <person name="Pitluck S."/>
            <person name="Ivanova N."/>
            <person name="Mavromatis K."/>
            <person name="Ovchinnikova G."/>
            <person name="Pati A."/>
            <person name="Chen A."/>
            <person name="Palaniappan K."/>
            <person name="Hauser L."/>
            <person name="Chang Y.J."/>
            <person name="Jefferies C.C."/>
            <person name="Saunders E."/>
            <person name="Brettin T."/>
            <person name="Detter J.C."/>
            <person name="Han C."/>
            <person name="Chain P."/>
            <person name="Bristow J."/>
            <person name="Eisen J.A."/>
            <person name="Markowitz V."/>
            <person name="Hugenholtz P."/>
            <person name="Kyrpides N.C."/>
            <person name="Klenk H.P."/>
            <person name="Lapidus A."/>
        </authorList>
    </citation>
    <scope>NUCLEOTIDE SEQUENCE [LARGE SCALE GENOMIC DNA]</scope>
    <source>
        <strain evidence="3">ATCC BAA-8 / DSM 12333 / NBRC 16432</strain>
    </source>
</reference>
<dbReference type="RefSeq" id="WP_012725574.1">
    <property type="nucleotide sequence ID" value="NC_012669.1"/>
</dbReference>
<gene>
    <name evidence="2" type="ordered locus">Bcav_0531</name>
</gene>
<evidence type="ECO:0000259" key="1">
    <source>
        <dbReference type="PROSITE" id="PS51186"/>
    </source>
</evidence>
<keyword evidence="2" id="KW-0808">Transferase</keyword>
<keyword evidence="3" id="KW-1185">Reference proteome</keyword>
<protein>
    <submittedName>
        <fullName evidence="2">GCN5-related protein N-acetyltransferase</fullName>
    </submittedName>
</protein>
<dbReference type="OrthoDB" id="8593648at2"/>
<dbReference type="InterPro" id="IPR016181">
    <property type="entry name" value="Acyl_CoA_acyltransferase"/>
</dbReference>
<dbReference type="Gene3D" id="3.40.630.30">
    <property type="match status" value="1"/>
</dbReference>
<organism evidence="2 3">
    <name type="scientific">Beutenbergia cavernae (strain ATCC BAA-8 / DSM 12333 / CCUG 43141 / JCM 11478 / NBRC 16432 / NCIMB 13614 / HKI 0122)</name>
    <dbReference type="NCBI Taxonomy" id="471853"/>
    <lineage>
        <taxon>Bacteria</taxon>
        <taxon>Bacillati</taxon>
        <taxon>Actinomycetota</taxon>
        <taxon>Actinomycetes</taxon>
        <taxon>Micrococcales</taxon>
        <taxon>Beutenbergiaceae</taxon>
        <taxon>Beutenbergia</taxon>
    </lineage>
</organism>
<dbReference type="InterPro" id="IPR051822">
    <property type="entry name" value="Glycosyl_Hydrolase_84"/>
</dbReference>
<name>C5BXB9_BEUC1</name>